<evidence type="ECO:0000313" key="2">
    <source>
        <dbReference type="Proteomes" id="UP000310576"/>
    </source>
</evidence>
<comment type="caution">
    <text evidence="1">The sequence shown here is derived from an EMBL/GenBank/DDBJ whole genome shotgun (WGS) entry which is preliminary data.</text>
</comment>
<sequence>PVRDYSNYTYYKYIDDDLLFFKYNSAFGGNDSLVDKLSYKTDSPYLISLKKNFYDDMKNNTIPQLGFIKSKTFLFDKNESKSKMYLVKDDKVLILSSRIDKANKKWYRVFYSGKKDIDMWIEADKVYIN</sequence>
<gene>
    <name evidence="1" type="ORF">D3M76_06470</name>
</gene>
<evidence type="ECO:0000313" key="1">
    <source>
        <dbReference type="EMBL" id="THA14920.1"/>
    </source>
</evidence>
<dbReference type="Proteomes" id="UP000310576">
    <property type="component" value="Unassembled WGS sequence"/>
</dbReference>
<name>A0A4S2QD69_9PAST</name>
<proteinExistence type="predicted"/>
<accession>A0A4S2QD69</accession>
<protein>
    <submittedName>
        <fullName evidence="1">Uncharacterized protein</fullName>
    </submittedName>
</protein>
<dbReference type="AlphaFoldDB" id="A0A4S2QD69"/>
<feature type="non-terminal residue" evidence="1">
    <location>
        <position position="1"/>
    </location>
</feature>
<reference evidence="1 2" key="1">
    <citation type="journal article" date="2019" name="Vet. Microbiol.">
        <title>Development of multi locus sequence typing (MLST) of Rodentibacter pneumotropicus.</title>
        <authorList>
            <person name="Adhikary S."/>
            <person name="Bisgaard M."/>
            <person name="Boot R."/>
            <person name="Benga L."/>
            <person name="Nicklas W."/>
            <person name="Christensen H."/>
        </authorList>
    </citation>
    <scope>NUCLEOTIDE SEQUENCE [LARGE SCALE GENOMIC DNA]</scope>
    <source>
        <strain evidence="1 2">1596_07</strain>
    </source>
</reference>
<organism evidence="1 2">
    <name type="scientific">Rodentibacter pneumotropicus</name>
    <dbReference type="NCBI Taxonomy" id="758"/>
    <lineage>
        <taxon>Bacteria</taxon>
        <taxon>Pseudomonadati</taxon>
        <taxon>Pseudomonadota</taxon>
        <taxon>Gammaproteobacteria</taxon>
        <taxon>Pasteurellales</taxon>
        <taxon>Pasteurellaceae</taxon>
        <taxon>Rodentibacter</taxon>
    </lineage>
</organism>
<dbReference type="EMBL" id="QXNG01000060">
    <property type="protein sequence ID" value="THA14920.1"/>
    <property type="molecule type" value="Genomic_DNA"/>
</dbReference>